<feature type="signal peptide" evidence="1">
    <location>
        <begin position="1"/>
        <end position="18"/>
    </location>
</feature>
<protein>
    <recommendedName>
        <fullName evidence="4">Trichothecene biosynthesis protein</fullName>
    </recommendedName>
</protein>
<accession>A0A9P9GSY2</accession>
<dbReference type="Gene3D" id="2.130.10.10">
    <property type="entry name" value="YVTN repeat-like/Quinoprotein amine dehydrogenase"/>
    <property type="match status" value="1"/>
</dbReference>
<feature type="chain" id="PRO_5040224295" description="Trichothecene biosynthesis protein" evidence="1">
    <location>
        <begin position="19"/>
        <end position="352"/>
    </location>
</feature>
<keyword evidence="1" id="KW-0732">Signal</keyword>
<organism evidence="2 3">
    <name type="scientific">Fusarium redolens</name>
    <dbReference type="NCBI Taxonomy" id="48865"/>
    <lineage>
        <taxon>Eukaryota</taxon>
        <taxon>Fungi</taxon>
        <taxon>Dikarya</taxon>
        <taxon>Ascomycota</taxon>
        <taxon>Pezizomycotina</taxon>
        <taxon>Sordariomycetes</taxon>
        <taxon>Hypocreomycetidae</taxon>
        <taxon>Hypocreales</taxon>
        <taxon>Nectriaceae</taxon>
        <taxon>Fusarium</taxon>
        <taxon>Fusarium redolens species complex</taxon>
    </lineage>
</organism>
<dbReference type="RefSeq" id="XP_046047774.1">
    <property type="nucleotide sequence ID" value="XM_046197233.1"/>
</dbReference>
<dbReference type="Pfam" id="PF22701">
    <property type="entry name" value="Mala_s_1-like"/>
    <property type="match status" value="1"/>
</dbReference>
<dbReference type="GeneID" id="70227187"/>
<dbReference type="OrthoDB" id="4434395at2759"/>
<name>A0A9P9GSY2_FUSRE</name>
<evidence type="ECO:0008006" key="4">
    <source>
        <dbReference type="Google" id="ProtNLM"/>
    </source>
</evidence>
<gene>
    <name evidence="2" type="ORF">BKA55DRAFT_647654</name>
</gene>
<dbReference type="Proteomes" id="UP000720189">
    <property type="component" value="Unassembled WGS sequence"/>
</dbReference>
<evidence type="ECO:0000256" key="1">
    <source>
        <dbReference type="SAM" id="SignalP"/>
    </source>
</evidence>
<dbReference type="CDD" id="cd12811">
    <property type="entry name" value="MALA"/>
    <property type="match status" value="1"/>
</dbReference>
<dbReference type="InterPro" id="IPR054550">
    <property type="entry name" value="Mala_s_1-like"/>
</dbReference>
<evidence type="ECO:0000313" key="3">
    <source>
        <dbReference type="Proteomes" id="UP000720189"/>
    </source>
</evidence>
<keyword evidence="3" id="KW-1185">Reference proteome</keyword>
<dbReference type="EMBL" id="JAGMUX010000011">
    <property type="protein sequence ID" value="KAH7244551.1"/>
    <property type="molecule type" value="Genomic_DNA"/>
</dbReference>
<comment type="caution">
    <text evidence="2">The sequence shown here is derived from an EMBL/GenBank/DDBJ whole genome shotgun (WGS) entry which is preliminary data.</text>
</comment>
<dbReference type="AlphaFoldDB" id="A0A9P9GSY2"/>
<proteinExistence type="predicted"/>
<dbReference type="InterPro" id="IPR015943">
    <property type="entry name" value="WD40/YVTN_repeat-like_dom_sf"/>
</dbReference>
<evidence type="ECO:0000313" key="2">
    <source>
        <dbReference type="EMBL" id="KAH7244551.1"/>
    </source>
</evidence>
<dbReference type="SUPFAM" id="SSF63829">
    <property type="entry name" value="Calcium-dependent phosphotriesterase"/>
    <property type="match status" value="1"/>
</dbReference>
<reference evidence="2" key="1">
    <citation type="journal article" date="2021" name="Nat. Commun.">
        <title>Genetic determinants of endophytism in the Arabidopsis root mycobiome.</title>
        <authorList>
            <person name="Mesny F."/>
            <person name="Miyauchi S."/>
            <person name="Thiergart T."/>
            <person name="Pickel B."/>
            <person name="Atanasova L."/>
            <person name="Karlsson M."/>
            <person name="Huettel B."/>
            <person name="Barry K.W."/>
            <person name="Haridas S."/>
            <person name="Chen C."/>
            <person name="Bauer D."/>
            <person name="Andreopoulos W."/>
            <person name="Pangilinan J."/>
            <person name="LaButti K."/>
            <person name="Riley R."/>
            <person name="Lipzen A."/>
            <person name="Clum A."/>
            <person name="Drula E."/>
            <person name="Henrissat B."/>
            <person name="Kohler A."/>
            <person name="Grigoriev I.V."/>
            <person name="Martin F.M."/>
            <person name="Hacquard S."/>
        </authorList>
    </citation>
    <scope>NUCLEOTIDE SEQUENCE</scope>
    <source>
        <strain evidence="2">MPI-CAGE-AT-0023</strain>
    </source>
</reference>
<sequence length="352" mass="37669">MIHSKICALGLAVQASLAISIPRPYTCPPISGNKTIDAYQLYPENVDFDTRRCLVYSSVLYNATAVAWDPYREEIVHTFEAPGLSGNPLLHSSGVRVDPLDRLSVVIDAGAAFDTGGQNIEGDNFLVKFDLVDKSLLWRANLTNATAGVYGGYQDSESDDAGNTFVLGTFPSSLIKVSADGKSIVPWYLVEPANHTIHGFSGIARKDDTLLVTDNSDGQLYRFDIKASKGKPVHVPTSKDGSSSARPLGQGLDGLHLPSLYAGTVLLASDNNNGTVVLRSSNGKWKSAENLGTIPNPYLNQGGFTVASVQISDSIYAVTEFFGDAINGTLPGNRTAFPLRDITGEVETLLRA</sequence>